<reference evidence="1" key="1">
    <citation type="submission" date="2022-04" db="EMBL/GenBank/DDBJ databases">
        <title>Evolutionary, genomic, and biogeographic characterization of Chryseobacterium nepalense represented by a plastic-degrading bacterium AC3.</title>
        <authorList>
            <person name="Yin Z."/>
            <person name="Liu X."/>
            <person name="Wang D."/>
            <person name="Xie Z."/>
        </authorList>
    </citation>
    <scope>NUCLEOTIDE SEQUENCE</scope>
    <source>
        <strain evidence="1">AC3</strain>
    </source>
</reference>
<dbReference type="Pfam" id="PF22252">
    <property type="entry name" value="PNGase_F-II_N"/>
    <property type="match status" value="1"/>
</dbReference>
<dbReference type="EMBL" id="CP096203">
    <property type="protein sequence ID" value="UPQ74653.1"/>
    <property type="molecule type" value="Genomic_DNA"/>
</dbReference>
<name>A0ABY4K4B2_9FLAO</name>
<dbReference type="RefSeq" id="WP_248389329.1">
    <property type="nucleotide sequence ID" value="NZ_CP096203.1"/>
</dbReference>
<evidence type="ECO:0000313" key="1">
    <source>
        <dbReference type="EMBL" id="UPQ74653.1"/>
    </source>
</evidence>
<dbReference type="Proteomes" id="UP000830552">
    <property type="component" value="Chromosome"/>
</dbReference>
<proteinExistence type="predicted"/>
<keyword evidence="2" id="KW-1185">Reference proteome</keyword>
<sequence length="275" mass="32474">MNWKILFKTLCVLITLIFNQSIAQNYKVYYRMNYKTDSLEEEIKNKNMILLIKDDKSKFYSQEQFENDSTVIENRKKGVKSQIKYDYAFMIIKDSKTKKLSKFTSLFSDLYQLSEKAPDFDWKIMPETKSIAGYTCQKASLSYSGRNWEIWFTSDISLQEGPSIFNGLPGLIIYMKDTKNNYEFSFTGIKKDEITDIIFFSTPFLEVTKKQLAKVLIDHYNDPYREMKTGNIKVLWQDENGKPFKPDYKELTKNEQQYIKKNNNPIELADAIKYP</sequence>
<evidence type="ECO:0000313" key="2">
    <source>
        <dbReference type="Proteomes" id="UP000830552"/>
    </source>
</evidence>
<protein>
    <submittedName>
        <fullName evidence="1">GLPGLI family protein</fullName>
    </submittedName>
</protein>
<organism evidence="1 2">
    <name type="scientific">Chryseobacterium nepalense</name>
    <dbReference type="NCBI Taxonomy" id="1854498"/>
    <lineage>
        <taxon>Bacteria</taxon>
        <taxon>Pseudomonadati</taxon>
        <taxon>Bacteroidota</taxon>
        <taxon>Flavobacteriia</taxon>
        <taxon>Flavobacteriales</taxon>
        <taxon>Weeksellaceae</taxon>
        <taxon>Chryseobacterium group</taxon>
        <taxon>Chryseobacterium</taxon>
    </lineage>
</organism>
<gene>
    <name evidence="1" type="ORF">M0D58_11395</name>
</gene>
<accession>A0ABY4K4B2</accession>
<dbReference type="NCBIfam" id="TIGR01200">
    <property type="entry name" value="GLPGLI"/>
    <property type="match status" value="1"/>
</dbReference>
<dbReference type="InterPro" id="IPR005901">
    <property type="entry name" value="GLPGLI"/>
</dbReference>